<name>A0A564Y5S7_HYMDI</name>
<keyword evidence="10" id="KW-0812">Transmembrane</keyword>
<sequence>MRSDVRIVLLSLLLLIQRELLAEIANEKQKQNENQVDGADAKLPPAKQDNVEAPKNKVGEKSGNRIIKPLNERKKIKPPTYNVPVNEVYRNEKIWSYVDSPQNLIPIPRAPTPTFGQVVPKPQVWYKDDTFYEVLPTFSISVSGPSNYILKKAISRYQRLTNNCSRLSTYSRFFAPRSTSNTIDEDLRTASKANIKFVPKTKITHLYGPAASEFALFPPCPNQKLHSFAIECLQIAVKSLGNFWPSAEMNESYSLLVNPEGVKIIAKEVWGAIRALETFSQLLWCSPTGSSIFINQTFISDFPTFSHRGLHLDTARHFISKRNILVNLEAMAFSKFNVFHWHLVDDQSFPFASKTFPELYKEAAYHPKMIYTHEDIKEIIEFARVRGIRVIPEFDIPGHTRSWAYSHPELFAKCYETDYDSPYYGGLDPTKEETLDLLVKFFKEIIELFPESYLHMGFDEVEFSCLETNPHIQNYLSDHQLQTSIDAIKLFTVKLLNSIQAFAKKSSMTGGRKFIFWQEAFESGLKLPNNSVIHLWKDLSWTPGYFGFPSIISKGWYLDSYFWPSEWITYYENNLFPKQDLDDIFDTNKSNSVIGGEACMWNEWQSDETVIQRIWPVVCAIAERLWNYKSPDTDEFAPRLEEMRCRLLRRGVRVGVTSGPGMCPLPPNADINPPRVFLDEYADDSFLATRKNANCLDSDATNLFIFFGIVLFAFGYIFSRLNLFSRFHRVLKRFSFGILRYGTSKSRLFQFRRVTGLVLPVCFFVFMGLLLLFSANVSRTGSNPSP</sequence>
<dbReference type="Gene3D" id="3.30.379.10">
    <property type="entry name" value="Chitobiase/beta-hexosaminidase domain 2-like"/>
    <property type="match status" value="1"/>
</dbReference>
<accession>A0A564Y5S7</accession>
<dbReference type="EMBL" id="CABIJS010000089">
    <property type="protein sequence ID" value="VUZ42667.1"/>
    <property type="molecule type" value="Genomic_DNA"/>
</dbReference>
<feature type="transmembrane region" description="Helical" evidence="10">
    <location>
        <begin position="703"/>
        <end position="723"/>
    </location>
</feature>
<feature type="signal peptide" evidence="11">
    <location>
        <begin position="1"/>
        <end position="22"/>
    </location>
</feature>
<organism evidence="14 15">
    <name type="scientific">Hymenolepis diminuta</name>
    <name type="common">Rat tapeworm</name>
    <dbReference type="NCBI Taxonomy" id="6216"/>
    <lineage>
        <taxon>Eukaryota</taxon>
        <taxon>Metazoa</taxon>
        <taxon>Spiralia</taxon>
        <taxon>Lophotrochozoa</taxon>
        <taxon>Platyhelminthes</taxon>
        <taxon>Cestoda</taxon>
        <taxon>Eucestoda</taxon>
        <taxon>Cyclophyllidea</taxon>
        <taxon>Hymenolepididae</taxon>
        <taxon>Hymenolepis</taxon>
    </lineage>
</organism>
<evidence type="ECO:0000256" key="4">
    <source>
        <dbReference type="ARBA" id="ARBA00022729"/>
    </source>
</evidence>
<evidence type="ECO:0000256" key="10">
    <source>
        <dbReference type="SAM" id="Phobius"/>
    </source>
</evidence>
<dbReference type="Gene3D" id="3.20.20.80">
    <property type="entry name" value="Glycosidases"/>
    <property type="match status" value="1"/>
</dbReference>
<evidence type="ECO:0000313" key="14">
    <source>
        <dbReference type="EMBL" id="VUZ42667.1"/>
    </source>
</evidence>
<dbReference type="EC" id="3.2.1.52" evidence="3"/>
<dbReference type="PANTHER" id="PTHR22600">
    <property type="entry name" value="BETA-HEXOSAMINIDASE"/>
    <property type="match status" value="1"/>
</dbReference>
<dbReference type="InterPro" id="IPR029018">
    <property type="entry name" value="Hex-like_dom2"/>
</dbReference>
<comment type="similarity">
    <text evidence="2">Belongs to the glycosyl hydrolase 20 family.</text>
</comment>
<evidence type="ECO:0000259" key="12">
    <source>
        <dbReference type="Pfam" id="PF00728"/>
    </source>
</evidence>
<keyword evidence="10" id="KW-1133">Transmembrane helix</keyword>
<keyword evidence="6" id="KW-0325">Glycoprotein</keyword>
<feature type="region of interest" description="Disordered" evidence="9">
    <location>
        <begin position="29"/>
        <end position="64"/>
    </location>
</feature>
<evidence type="ECO:0000256" key="8">
    <source>
        <dbReference type="PIRSR" id="PIRSR625705-1"/>
    </source>
</evidence>
<dbReference type="GO" id="GO:0004563">
    <property type="term" value="F:beta-N-acetylhexosaminidase activity"/>
    <property type="evidence" value="ECO:0007669"/>
    <property type="project" value="UniProtKB-EC"/>
</dbReference>
<keyword evidence="5" id="KW-0378">Hydrolase</keyword>
<dbReference type="GO" id="GO:0005975">
    <property type="term" value="P:carbohydrate metabolic process"/>
    <property type="evidence" value="ECO:0007669"/>
    <property type="project" value="InterPro"/>
</dbReference>
<dbReference type="InterPro" id="IPR015883">
    <property type="entry name" value="Glyco_hydro_20_cat"/>
</dbReference>
<comment type="catalytic activity">
    <reaction evidence="1">
        <text>Hydrolysis of terminal non-reducing N-acetyl-D-hexosamine residues in N-acetyl-beta-D-hexosaminides.</text>
        <dbReference type="EC" id="3.2.1.52"/>
    </reaction>
</comment>
<reference evidence="14 15" key="1">
    <citation type="submission" date="2019-07" db="EMBL/GenBank/DDBJ databases">
        <authorList>
            <person name="Jastrzebski P J."/>
            <person name="Paukszto L."/>
            <person name="Jastrzebski P J."/>
        </authorList>
    </citation>
    <scope>NUCLEOTIDE SEQUENCE [LARGE SCALE GENOMIC DNA]</scope>
    <source>
        <strain evidence="14 15">WMS-il1</strain>
    </source>
</reference>
<dbReference type="FunFam" id="3.20.20.80:FF:000063">
    <property type="entry name" value="Beta-hexosaminidase"/>
    <property type="match status" value="1"/>
</dbReference>
<keyword evidence="15" id="KW-1185">Reference proteome</keyword>
<evidence type="ECO:0000256" key="1">
    <source>
        <dbReference type="ARBA" id="ARBA00001231"/>
    </source>
</evidence>
<evidence type="ECO:0000313" key="15">
    <source>
        <dbReference type="Proteomes" id="UP000321570"/>
    </source>
</evidence>
<evidence type="ECO:0000256" key="7">
    <source>
        <dbReference type="ARBA" id="ARBA00023295"/>
    </source>
</evidence>
<keyword evidence="4 11" id="KW-0732">Signal</keyword>
<evidence type="ECO:0000256" key="5">
    <source>
        <dbReference type="ARBA" id="ARBA00022801"/>
    </source>
</evidence>
<dbReference type="GO" id="GO:0005764">
    <property type="term" value="C:lysosome"/>
    <property type="evidence" value="ECO:0007669"/>
    <property type="project" value="TreeGrafter"/>
</dbReference>
<dbReference type="Pfam" id="PF14845">
    <property type="entry name" value="Glycohydro_20b2"/>
    <property type="match status" value="1"/>
</dbReference>
<protein>
    <recommendedName>
        <fullName evidence="3">beta-N-acetylhexosaminidase</fullName>
        <ecNumber evidence="3">3.2.1.52</ecNumber>
    </recommendedName>
</protein>
<evidence type="ECO:0000256" key="2">
    <source>
        <dbReference type="ARBA" id="ARBA00006285"/>
    </source>
</evidence>
<evidence type="ECO:0000259" key="13">
    <source>
        <dbReference type="Pfam" id="PF14845"/>
    </source>
</evidence>
<proteinExistence type="inferred from homology"/>
<dbReference type="GO" id="GO:0030203">
    <property type="term" value="P:glycosaminoglycan metabolic process"/>
    <property type="evidence" value="ECO:0007669"/>
    <property type="project" value="TreeGrafter"/>
</dbReference>
<keyword evidence="10" id="KW-0472">Membrane</keyword>
<keyword evidence="7" id="KW-0326">Glycosidase</keyword>
<evidence type="ECO:0000256" key="11">
    <source>
        <dbReference type="SAM" id="SignalP"/>
    </source>
</evidence>
<dbReference type="PANTHER" id="PTHR22600:SF21">
    <property type="entry name" value="BETA-HEXOSAMINIDASE A"/>
    <property type="match status" value="1"/>
</dbReference>
<dbReference type="Pfam" id="PF00728">
    <property type="entry name" value="Glyco_hydro_20"/>
    <property type="match status" value="1"/>
</dbReference>
<evidence type="ECO:0000256" key="6">
    <source>
        <dbReference type="ARBA" id="ARBA00023180"/>
    </source>
</evidence>
<dbReference type="AlphaFoldDB" id="A0A564Y5S7"/>
<feature type="domain" description="Beta-hexosaminidase eukaryotic type N-terminal" evidence="13">
    <location>
        <begin position="119"/>
        <end position="282"/>
    </location>
</feature>
<feature type="transmembrane region" description="Helical" evidence="10">
    <location>
        <begin position="754"/>
        <end position="775"/>
    </location>
</feature>
<dbReference type="GO" id="GO:0016020">
    <property type="term" value="C:membrane"/>
    <property type="evidence" value="ECO:0007669"/>
    <property type="project" value="TreeGrafter"/>
</dbReference>
<evidence type="ECO:0000256" key="9">
    <source>
        <dbReference type="SAM" id="MobiDB-lite"/>
    </source>
</evidence>
<evidence type="ECO:0000256" key="3">
    <source>
        <dbReference type="ARBA" id="ARBA00012663"/>
    </source>
</evidence>
<dbReference type="InterPro" id="IPR025705">
    <property type="entry name" value="Beta_hexosaminidase_sua/sub"/>
</dbReference>
<feature type="domain" description="Glycoside hydrolase family 20 catalytic" evidence="12">
    <location>
        <begin position="305"/>
        <end position="627"/>
    </location>
</feature>
<gene>
    <name evidence="14" type="ORF">WMSIL1_LOCUS3158</name>
</gene>
<dbReference type="Proteomes" id="UP000321570">
    <property type="component" value="Unassembled WGS sequence"/>
</dbReference>
<dbReference type="InterPro" id="IPR017853">
    <property type="entry name" value="GH"/>
</dbReference>
<dbReference type="PRINTS" id="PR00738">
    <property type="entry name" value="GLHYDRLASE20"/>
</dbReference>
<feature type="compositionally biased region" description="Basic and acidic residues" evidence="9">
    <location>
        <begin position="49"/>
        <end position="63"/>
    </location>
</feature>
<dbReference type="InterPro" id="IPR029019">
    <property type="entry name" value="HEX_eukaryotic_N"/>
</dbReference>
<feature type="chain" id="PRO_5021900264" description="beta-N-acetylhexosaminidase" evidence="11">
    <location>
        <begin position="23"/>
        <end position="786"/>
    </location>
</feature>
<dbReference type="SUPFAM" id="SSF51445">
    <property type="entry name" value="(Trans)glycosidases"/>
    <property type="match status" value="1"/>
</dbReference>
<dbReference type="GO" id="GO:0006689">
    <property type="term" value="P:ganglioside catabolic process"/>
    <property type="evidence" value="ECO:0007669"/>
    <property type="project" value="TreeGrafter"/>
</dbReference>
<dbReference type="SUPFAM" id="SSF55545">
    <property type="entry name" value="beta-N-acetylhexosaminidase-like domain"/>
    <property type="match status" value="1"/>
</dbReference>
<feature type="active site" description="Proton donor" evidence="8">
    <location>
        <position position="460"/>
    </location>
</feature>